<dbReference type="AlphaFoldDB" id="A0A7R8ZWL0"/>
<dbReference type="EMBL" id="OB669308">
    <property type="protein sequence ID" value="CAD7234628.1"/>
    <property type="molecule type" value="Genomic_DNA"/>
</dbReference>
<name>A0A7R8ZWL0_9CRUS</name>
<accession>A0A7R8ZWL0</accession>
<dbReference type="InterPro" id="IPR011333">
    <property type="entry name" value="SKP1/BTB/POZ_sf"/>
</dbReference>
<dbReference type="Pfam" id="PF00651">
    <property type="entry name" value="BTB"/>
    <property type="match status" value="1"/>
</dbReference>
<dbReference type="Gene3D" id="3.30.710.10">
    <property type="entry name" value="Potassium Channel Kv1.1, Chain A"/>
    <property type="match status" value="1"/>
</dbReference>
<proteinExistence type="predicted"/>
<dbReference type="InterPro" id="IPR000210">
    <property type="entry name" value="BTB/POZ_dom"/>
</dbReference>
<dbReference type="PANTHER" id="PTHR24413">
    <property type="entry name" value="SPECKLE-TYPE POZ PROTEIN"/>
    <property type="match status" value="1"/>
</dbReference>
<gene>
    <name evidence="1" type="ORF">CTOB1V02_LOCUS12444</name>
</gene>
<reference evidence="1" key="1">
    <citation type="submission" date="2020-11" db="EMBL/GenBank/DDBJ databases">
        <authorList>
            <person name="Tran Van P."/>
        </authorList>
    </citation>
    <scope>NUCLEOTIDE SEQUENCE</scope>
</reference>
<protein>
    <submittedName>
        <fullName evidence="1">Uncharacterized protein</fullName>
    </submittedName>
</protein>
<evidence type="ECO:0000313" key="1">
    <source>
        <dbReference type="EMBL" id="CAD7234628.1"/>
    </source>
</evidence>
<dbReference type="OrthoDB" id="5981550at2759"/>
<dbReference type="CDD" id="cd18498">
    <property type="entry name" value="BACK_RCBTB1_2"/>
    <property type="match status" value="1"/>
</dbReference>
<organism evidence="1">
    <name type="scientific">Cyprideis torosa</name>
    <dbReference type="NCBI Taxonomy" id="163714"/>
    <lineage>
        <taxon>Eukaryota</taxon>
        <taxon>Metazoa</taxon>
        <taxon>Ecdysozoa</taxon>
        <taxon>Arthropoda</taxon>
        <taxon>Crustacea</taxon>
        <taxon>Oligostraca</taxon>
        <taxon>Ostracoda</taxon>
        <taxon>Podocopa</taxon>
        <taxon>Podocopida</taxon>
        <taxon>Cytherocopina</taxon>
        <taxon>Cytheroidea</taxon>
        <taxon>Cytherideidae</taxon>
        <taxon>Cyprideis</taxon>
    </lineage>
</organism>
<dbReference type="Gene3D" id="1.25.40.420">
    <property type="match status" value="1"/>
</dbReference>
<sequence>MFSDQWVEAEKDVIPIEQFSYAVYYAFIKYLYIDTLDLNVEDAIGVLDLANAYCDESLKMKCIRFLRNGITVDNAAHLYSIAIRYHAPELEDFAFNFCIHHMTKITQTEAFSGMEKDIIVAFVVKAGNHGAFKH</sequence>
<dbReference type="SUPFAM" id="SSF54695">
    <property type="entry name" value="POZ domain"/>
    <property type="match status" value="1"/>
</dbReference>